<evidence type="ECO:0000313" key="3">
    <source>
        <dbReference type="EMBL" id="KAK3867165.1"/>
    </source>
</evidence>
<protein>
    <recommendedName>
        <fullName evidence="2">PiggyBac transposable element-derived protein domain-containing protein</fullName>
    </recommendedName>
</protein>
<evidence type="ECO:0000256" key="1">
    <source>
        <dbReference type="SAM" id="MobiDB-lite"/>
    </source>
</evidence>
<dbReference type="InterPro" id="IPR029526">
    <property type="entry name" value="PGBD"/>
</dbReference>
<feature type="compositionally biased region" description="Basic and acidic residues" evidence="1">
    <location>
        <begin position="123"/>
        <end position="151"/>
    </location>
</feature>
<organism evidence="3 4">
    <name type="scientific">Petrolisthes cinctipes</name>
    <name type="common">Flat porcelain crab</name>
    <dbReference type="NCBI Taxonomy" id="88211"/>
    <lineage>
        <taxon>Eukaryota</taxon>
        <taxon>Metazoa</taxon>
        <taxon>Ecdysozoa</taxon>
        <taxon>Arthropoda</taxon>
        <taxon>Crustacea</taxon>
        <taxon>Multicrustacea</taxon>
        <taxon>Malacostraca</taxon>
        <taxon>Eumalacostraca</taxon>
        <taxon>Eucarida</taxon>
        <taxon>Decapoda</taxon>
        <taxon>Pleocyemata</taxon>
        <taxon>Anomura</taxon>
        <taxon>Galatheoidea</taxon>
        <taxon>Porcellanidae</taxon>
        <taxon>Petrolisthes</taxon>
    </lineage>
</organism>
<dbReference type="AlphaFoldDB" id="A0AAE1F487"/>
<evidence type="ECO:0000313" key="4">
    <source>
        <dbReference type="Proteomes" id="UP001286313"/>
    </source>
</evidence>
<name>A0AAE1F487_PETCI</name>
<feature type="region of interest" description="Disordered" evidence="1">
    <location>
        <begin position="1"/>
        <end position="52"/>
    </location>
</feature>
<evidence type="ECO:0000259" key="2">
    <source>
        <dbReference type="Pfam" id="PF13843"/>
    </source>
</evidence>
<dbReference type="Pfam" id="PF13843">
    <property type="entry name" value="DDE_Tnp_1_7"/>
    <property type="match status" value="1"/>
</dbReference>
<dbReference type="EMBL" id="JAWQEG010003265">
    <property type="protein sequence ID" value="KAK3867165.1"/>
    <property type="molecule type" value="Genomic_DNA"/>
</dbReference>
<sequence>MPKPNKRQMQEEERDVPVLKHKRNGYEENVEQRQTIPEHTSVTPQLPPPHNVWTDGGLFESIDEVTIKMESYSDNDEEMDTKMMEMEEDIVKVEHDIDEDDGDCMSTLHPPCSTMHQVLQSSDQHDVQMMDSDKSKQDNNRHTNQQPRHEMMATSDSATPHQVIPGPATPHQVIPGPATPHQVIPGPATPHQVIPGPATPHQVIPGPVTPHQVIPGPTNTHGFEWSDGYDFEPDIHPFDKSASGVTPVFPIRKLESELKYFEAFFDNQVMAKITEETNQHHAYLLQHINEEEKSPHSHIKDWKDTSIRELYVFLALVILMSHSLRPTLTDYWKKDKLLGTTSFGKYMSRNRFKALMSTLHFSSNASCLRNMVSQHQDTLDVLPYSK</sequence>
<comment type="caution">
    <text evidence="3">The sequence shown here is derived from an EMBL/GenBank/DDBJ whole genome shotgun (WGS) entry which is preliminary data.</text>
</comment>
<gene>
    <name evidence="3" type="ORF">Pcinc_027347</name>
</gene>
<keyword evidence="4" id="KW-1185">Reference proteome</keyword>
<reference evidence="3" key="1">
    <citation type="submission" date="2023-10" db="EMBL/GenBank/DDBJ databases">
        <title>Genome assemblies of two species of porcelain crab, Petrolisthes cinctipes and Petrolisthes manimaculis (Anomura: Porcellanidae).</title>
        <authorList>
            <person name="Angst P."/>
        </authorList>
    </citation>
    <scope>NUCLEOTIDE SEQUENCE</scope>
    <source>
        <strain evidence="3">PB745_01</strain>
        <tissue evidence="3">Gill</tissue>
    </source>
</reference>
<feature type="domain" description="PiggyBac transposable element-derived protein" evidence="2">
    <location>
        <begin position="258"/>
        <end position="366"/>
    </location>
</feature>
<accession>A0AAE1F487</accession>
<dbReference type="PANTHER" id="PTHR46599:SF3">
    <property type="entry name" value="PIGGYBAC TRANSPOSABLE ELEMENT-DERIVED PROTEIN 4"/>
    <property type="match status" value="1"/>
</dbReference>
<proteinExistence type="predicted"/>
<feature type="compositionally biased region" description="Basic and acidic residues" evidence="1">
    <location>
        <begin position="8"/>
        <end position="18"/>
    </location>
</feature>
<dbReference type="PANTHER" id="PTHR46599">
    <property type="entry name" value="PIGGYBAC TRANSPOSABLE ELEMENT-DERIVED PROTEIN 4"/>
    <property type="match status" value="1"/>
</dbReference>
<dbReference type="Proteomes" id="UP001286313">
    <property type="component" value="Unassembled WGS sequence"/>
</dbReference>
<feature type="compositionally biased region" description="Polar residues" evidence="1">
    <location>
        <begin position="32"/>
        <end position="44"/>
    </location>
</feature>
<feature type="region of interest" description="Disordered" evidence="1">
    <location>
        <begin position="119"/>
        <end position="152"/>
    </location>
</feature>